<reference evidence="3 4" key="1">
    <citation type="submission" date="2016-10" db="EMBL/GenBank/DDBJ databases">
        <authorList>
            <person name="de Groot N.N."/>
        </authorList>
    </citation>
    <scope>NUCLEOTIDE SEQUENCE [LARGE SCALE GENOMIC DNA]</scope>
    <source>
        <strain evidence="3 4">DSM 25927</strain>
    </source>
</reference>
<evidence type="ECO:0000313" key="4">
    <source>
        <dbReference type="Proteomes" id="UP000199233"/>
    </source>
</evidence>
<feature type="domain" description="Activator of Hsp90 ATPase homologue 1/2-like C-terminal" evidence="2">
    <location>
        <begin position="13"/>
        <end position="158"/>
    </location>
</feature>
<comment type="similarity">
    <text evidence="1">Belongs to the AHA1 family.</text>
</comment>
<dbReference type="OrthoDB" id="9800600at2"/>
<evidence type="ECO:0000256" key="1">
    <source>
        <dbReference type="ARBA" id="ARBA00006817"/>
    </source>
</evidence>
<dbReference type="Pfam" id="PF08327">
    <property type="entry name" value="AHSA1"/>
    <property type="match status" value="1"/>
</dbReference>
<evidence type="ECO:0000259" key="2">
    <source>
        <dbReference type="Pfam" id="PF08327"/>
    </source>
</evidence>
<dbReference type="RefSeq" id="WP_093286564.1">
    <property type="nucleotide sequence ID" value="NZ_FOFS01000009.1"/>
</dbReference>
<dbReference type="SUPFAM" id="SSF55961">
    <property type="entry name" value="Bet v1-like"/>
    <property type="match status" value="1"/>
</dbReference>
<evidence type="ECO:0000313" key="3">
    <source>
        <dbReference type="EMBL" id="SEQ68248.1"/>
    </source>
</evidence>
<dbReference type="Gene3D" id="3.30.530.20">
    <property type="match status" value="1"/>
</dbReference>
<dbReference type="EMBL" id="FOFS01000009">
    <property type="protein sequence ID" value="SEQ68248.1"/>
    <property type="molecule type" value="Genomic_DNA"/>
</dbReference>
<keyword evidence="4" id="KW-1185">Reference proteome</keyword>
<name>A0A1H9I134_9GAMM</name>
<dbReference type="Proteomes" id="UP000199233">
    <property type="component" value="Unassembled WGS sequence"/>
</dbReference>
<dbReference type="InterPro" id="IPR013538">
    <property type="entry name" value="ASHA1/2-like_C"/>
</dbReference>
<gene>
    <name evidence="3" type="ORF">SAMN04488038_109125</name>
</gene>
<dbReference type="InterPro" id="IPR023393">
    <property type="entry name" value="START-like_dom_sf"/>
</dbReference>
<dbReference type="STRING" id="489703.SAMN04488038_109125"/>
<proteinExistence type="inferred from homology"/>
<organism evidence="3 4">
    <name type="scientific">Solimonas aquatica</name>
    <dbReference type="NCBI Taxonomy" id="489703"/>
    <lineage>
        <taxon>Bacteria</taxon>
        <taxon>Pseudomonadati</taxon>
        <taxon>Pseudomonadota</taxon>
        <taxon>Gammaproteobacteria</taxon>
        <taxon>Nevskiales</taxon>
        <taxon>Nevskiaceae</taxon>
        <taxon>Solimonas</taxon>
    </lineage>
</organism>
<dbReference type="AlphaFoldDB" id="A0A1H9I134"/>
<dbReference type="CDD" id="cd08898">
    <property type="entry name" value="SRPBCC_CalC_Aha1-like_5"/>
    <property type="match status" value="1"/>
</dbReference>
<accession>A0A1H9I134</accession>
<protein>
    <submittedName>
        <fullName evidence="3">Uncharacterized conserved protein YndB, AHSA1/START domain</fullName>
    </submittedName>
</protein>
<sequence length="163" mass="18342">MNADRIEKRILLDAPLERVWRAISEASQFGSWFGMAVEGEFVAGTTVVGRIQPTTVDAHVAELQRPHAGLAFSLQIVSVEPMRLFAFRWHPHAVNPQQDYSREPTTLVRFELAPQADGVLLTITESGFEQIPLARRAQAFTANDGGWREQLRMIEKYLALPQS</sequence>